<evidence type="ECO:0000256" key="4">
    <source>
        <dbReference type="ARBA" id="ARBA00022701"/>
    </source>
</evidence>
<comment type="similarity">
    <text evidence="2 6">Belongs to the TUBGCP family.</text>
</comment>
<dbReference type="InterPro" id="IPR042241">
    <property type="entry name" value="GCP_C_sf"/>
</dbReference>
<dbReference type="Proteomes" id="UP000499080">
    <property type="component" value="Unassembled WGS sequence"/>
</dbReference>
<proteinExistence type="inferred from homology"/>
<dbReference type="GO" id="GO:0051011">
    <property type="term" value="F:microtubule minus-end binding"/>
    <property type="evidence" value="ECO:0007669"/>
    <property type="project" value="TreeGrafter"/>
</dbReference>
<dbReference type="EMBL" id="BGPR01000114">
    <property type="protein sequence ID" value="GBL95751.1"/>
    <property type="molecule type" value="Genomic_DNA"/>
</dbReference>
<feature type="domain" description="Gamma tubulin complex component C-terminal" evidence="7">
    <location>
        <begin position="317"/>
        <end position="611"/>
    </location>
</feature>
<dbReference type="GO" id="GO:0031122">
    <property type="term" value="P:cytoplasmic microtubule organization"/>
    <property type="evidence" value="ECO:0007669"/>
    <property type="project" value="TreeGrafter"/>
</dbReference>
<dbReference type="GO" id="GO:0051321">
    <property type="term" value="P:meiotic cell cycle"/>
    <property type="evidence" value="ECO:0007669"/>
    <property type="project" value="TreeGrafter"/>
</dbReference>
<comment type="caution">
    <text evidence="9">The sequence shown here is derived from an EMBL/GenBank/DDBJ whole genome shotgun (WGS) entry which is preliminary data.</text>
</comment>
<dbReference type="GO" id="GO:0000922">
    <property type="term" value="C:spindle pole"/>
    <property type="evidence" value="ECO:0007669"/>
    <property type="project" value="InterPro"/>
</dbReference>
<evidence type="ECO:0000256" key="2">
    <source>
        <dbReference type="ARBA" id="ARBA00010337"/>
    </source>
</evidence>
<keyword evidence="3 6" id="KW-0963">Cytoplasm</keyword>
<dbReference type="GO" id="GO:0000930">
    <property type="term" value="C:gamma-tubulin complex"/>
    <property type="evidence" value="ECO:0007669"/>
    <property type="project" value="TreeGrafter"/>
</dbReference>
<dbReference type="InterPro" id="IPR040457">
    <property type="entry name" value="GCP_C"/>
</dbReference>
<dbReference type="InterPro" id="IPR041470">
    <property type="entry name" value="GCP_N"/>
</dbReference>
<evidence type="ECO:0000256" key="6">
    <source>
        <dbReference type="RuleBase" id="RU363050"/>
    </source>
</evidence>
<dbReference type="GO" id="GO:0000278">
    <property type="term" value="P:mitotic cell cycle"/>
    <property type="evidence" value="ECO:0007669"/>
    <property type="project" value="TreeGrafter"/>
</dbReference>
<dbReference type="Pfam" id="PF17681">
    <property type="entry name" value="GCP_N_terminal"/>
    <property type="match status" value="1"/>
</dbReference>
<evidence type="ECO:0000313" key="9">
    <source>
        <dbReference type="EMBL" id="GBL95751.1"/>
    </source>
</evidence>
<keyword evidence="4 6" id="KW-0493">Microtubule</keyword>
<dbReference type="GO" id="GO:0051225">
    <property type="term" value="P:spindle assembly"/>
    <property type="evidence" value="ECO:0007669"/>
    <property type="project" value="TreeGrafter"/>
</dbReference>
<evidence type="ECO:0000259" key="7">
    <source>
        <dbReference type="Pfam" id="PF04130"/>
    </source>
</evidence>
<evidence type="ECO:0000256" key="5">
    <source>
        <dbReference type="ARBA" id="ARBA00023212"/>
    </source>
</evidence>
<dbReference type="GO" id="GO:0005874">
    <property type="term" value="C:microtubule"/>
    <property type="evidence" value="ECO:0007669"/>
    <property type="project" value="UniProtKB-KW"/>
</dbReference>
<dbReference type="PANTHER" id="PTHR19302:SF27">
    <property type="entry name" value="GAMMA-TUBULIN COMPLEX COMPONENT 4"/>
    <property type="match status" value="1"/>
</dbReference>
<dbReference type="Gene3D" id="1.20.120.1900">
    <property type="entry name" value="Gamma-tubulin complex, C-terminal domain"/>
    <property type="match status" value="1"/>
</dbReference>
<dbReference type="PANTHER" id="PTHR19302">
    <property type="entry name" value="GAMMA TUBULIN COMPLEX PROTEIN"/>
    <property type="match status" value="1"/>
</dbReference>
<keyword evidence="10" id="KW-1185">Reference proteome</keyword>
<dbReference type="GO" id="GO:0043015">
    <property type="term" value="F:gamma-tubulin binding"/>
    <property type="evidence" value="ECO:0007669"/>
    <property type="project" value="InterPro"/>
</dbReference>
<evidence type="ECO:0000256" key="1">
    <source>
        <dbReference type="ARBA" id="ARBA00004267"/>
    </source>
</evidence>
<accession>A0A4Y2BU30</accession>
<name>A0A4Y2BU30_ARAVE</name>
<keyword evidence="5 6" id="KW-0206">Cytoskeleton</keyword>
<evidence type="ECO:0000313" key="10">
    <source>
        <dbReference type="Proteomes" id="UP000499080"/>
    </source>
</evidence>
<dbReference type="Pfam" id="PF04130">
    <property type="entry name" value="GCP_C_terminal"/>
    <property type="match status" value="1"/>
</dbReference>
<dbReference type="OrthoDB" id="78652at2759"/>
<evidence type="ECO:0000256" key="3">
    <source>
        <dbReference type="ARBA" id="ARBA00022490"/>
    </source>
</evidence>
<dbReference type="InterPro" id="IPR007259">
    <property type="entry name" value="GCP"/>
</dbReference>
<evidence type="ECO:0000259" key="8">
    <source>
        <dbReference type="Pfam" id="PF17681"/>
    </source>
</evidence>
<feature type="domain" description="Gamma tubulin complex component protein N-terminal" evidence="8">
    <location>
        <begin position="3"/>
        <end position="311"/>
    </location>
</feature>
<protein>
    <recommendedName>
        <fullName evidence="6">Gamma-tubulin complex component</fullName>
    </recommendedName>
</protein>
<comment type="subcellular location">
    <subcellularLocation>
        <location evidence="1 6">Cytoplasm</location>
        <location evidence="1 6">Cytoskeleton</location>
        <location evidence="1 6">Microtubule organizing center</location>
    </subcellularLocation>
</comment>
<dbReference type="GO" id="GO:0007020">
    <property type="term" value="P:microtubule nucleation"/>
    <property type="evidence" value="ECO:0007669"/>
    <property type="project" value="InterPro"/>
</dbReference>
<gene>
    <name evidence="9" type="primary">Tubgcp4_1</name>
    <name evidence="9" type="ORF">AVEN_690_1</name>
</gene>
<dbReference type="AlphaFoldDB" id="A0A4Y2BU30"/>
<reference evidence="9 10" key="1">
    <citation type="journal article" date="2019" name="Sci. Rep.">
        <title>Orb-weaving spider Araneus ventricosus genome elucidates the spidroin gene catalogue.</title>
        <authorList>
            <person name="Kono N."/>
            <person name="Nakamura H."/>
            <person name="Ohtoshi R."/>
            <person name="Moran D.A.P."/>
            <person name="Shinohara A."/>
            <person name="Yoshida Y."/>
            <person name="Fujiwara M."/>
            <person name="Mori M."/>
            <person name="Tomita M."/>
            <person name="Arakawa K."/>
        </authorList>
    </citation>
    <scope>NUCLEOTIDE SEQUENCE [LARGE SCALE GENOMIC DNA]</scope>
</reference>
<sequence>MFQELLIALNGVPGSIFFDSPEGIKISSCIPNLHPAEREILGRLCSLGTKYKFLCEFVKKYKFRTITTENEISGLYLQAFCSGLEVVLGEYQQELVQIEQEILKDAFLPLTHFLKLEKYTLLFQVLFDIVCQISNEKIHGCRILELLFKSSSSGVVLVEVAMNKIMQHCHSVMYRQVFYWMMNGYIEDPYNEFFIQPENSPKPSPSLPIAGSLSAEKNSTSITYKVKPQLLPSYIPSSLAAKILFVGEYVAVLGTAENSESYSLFLKKEHVFAKKFERLSSRPLFSLLSFETTIDDIKRCAAERLWEVIVKQANVVNHLKIMKDFYLLGRGELFLNFINEANNLLRMPVTTTAESDASKLFQIVARRTFLDDDVITDKFHVTLQAKNIKSGNVNKDNLSKAKLETGWSSIGLYYDIPHPLHILITPSVIDKYNMIFRFLLSVRRVQIELHKSWALQMQIKGAGAESRLMPFWQLRSHMSFLIDNFQYYILVDVLESCFSSLTDKLETVKDFEEIQQYHNRFLTSVISQCFLELWTVHHSLEEILELCSSFCTLVNRVTVTINPKDVNMFENIKSNFQRQTSLLFRILSGVRSHQVSPHLAQLLLRIDYNKYLTSCGGQLGGFFEEFEESSRGIGMSFYKDIGLRVLYDHSYMSLNHSSRMSINEYSSVFL</sequence>
<organism evidence="9 10">
    <name type="scientific">Araneus ventricosus</name>
    <name type="common">Orbweaver spider</name>
    <name type="synonym">Epeira ventricosa</name>
    <dbReference type="NCBI Taxonomy" id="182803"/>
    <lineage>
        <taxon>Eukaryota</taxon>
        <taxon>Metazoa</taxon>
        <taxon>Ecdysozoa</taxon>
        <taxon>Arthropoda</taxon>
        <taxon>Chelicerata</taxon>
        <taxon>Arachnida</taxon>
        <taxon>Araneae</taxon>
        <taxon>Araneomorphae</taxon>
        <taxon>Entelegynae</taxon>
        <taxon>Araneoidea</taxon>
        <taxon>Araneidae</taxon>
        <taxon>Araneus</taxon>
    </lineage>
</organism>